<evidence type="ECO:0000256" key="7">
    <source>
        <dbReference type="ARBA" id="ARBA00023002"/>
    </source>
</evidence>
<dbReference type="InterPro" id="IPR012258">
    <property type="entry name" value="Acyl-CoA_oxidase"/>
</dbReference>
<dbReference type="PANTHER" id="PTHR10909">
    <property type="entry name" value="ELECTRON TRANSPORT OXIDOREDUCTASE"/>
    <property type="match status" value="1"/>
</dbReference>
<keyword evidence="12" id="KW-1185">Reference proteome</keyword>
<evidence type="ECO:0000256" key="5">
    <source>
        <dbReference type="ARBA" id="ARBA00022827"/>
    </source>
</evidence>
<dbReference type="GO" id="GO:0005504">
    <property type="term" value="F:fatty acid binding"/>
    <property type="evidence" value="ECO:0007669"/>
    <property type="project" value="TreeGrafter"/>
</dbReference>
<dbReference type="AlphaFoldDB" id="A0AAV4FYX2"/>
<dbReference type="GO" id="GO:0071949">
    <property type="term" value="F:FAD binding"/>
    <property type="evidence" value="ECO:0007669"/>
    <property type="project" value="InterPro"/>
</dbReference>
<keyword evidence="7" id="KW-0560">Oxidoreductase</keyword>
<keyword evidence="5" id="KW-0274">FAD</keyword>
<comment type="caution">
    <text evidence="11">The sequence shown here is derived from an EMBL/GenBank/DDBJ whole genome shotgun (WGS) entry which is preliminary data.</text>
</comment>
<dbReference type="Proteomes" id="UP000762676">
    <property type="component" value="Unassembled WGS sequence"/>
</dbReference>
<evidence type="ECO:0000256" key="8">
    <source>
        <dbReference type="ARBA" id="ARBA00023098"/>
    </source>
</evidence>
<gene>
    <name evidence="11" type="ORF">ElyMa_000521400</name>
</gene>
<evidence type="ECO:0000313" key="12">
    <source>
        <dbReference type="Proteomes" id="UP000762676"/>
    </source>
</evidence>
<comment type="similarity">
    <text evidence="3">Belongs to the acyl-CoA oxidase family.</text>
</comment>
<dbReference type="InterPro" id="IPR036250">
    <property type="entry name" value="AcylCo_DH-like_C"/>
</dbReference>
<dbReference type="EMBL" id="BMAT01001001">
    <property type="protein sequence ID" value="GFR77925.1"/>
    <property type="molecule type" value="Genomic_DNA"/>
</dbReference>
<name>A0AAV4FYX2_9GAST</name>
<evidence type="ECO:0000259" key="10">
    <source>
        <dbReference type="Pfam" id="PF01756"/>
    </source>
</evidence>
<dbReference type="GO" id="GO:0055088">
    <property type="term" value="P:lipid homeostasis"/>
    <property type="evidence" value="ECO:0007669"/>
    <property type="project" value="TreeGrafter"/>
</dbReference>
<evidence type="ECO:0000256" key="2">
    <source>
        <dbReference type="ARBA" id="ARBA00004275"/>
    </source>
</evidence>
<protein>
    <submittedName>
        <fullName evidence="11">Acyl-coenzyme A oxidase</fullName>
    </submittedName>
</protein>
<evidence type="ECO:0000313" key="11">
    <source>
        <dbReference type="EMBL" id="GFR77925.1"/>
    </source>
</evidence>
<dbReference type="Gene3D" id="1.20.140.10">
    <property type="entry name" value="Butyryl-CoA Dehydrogenase, subunit A, domain 3"/>
    <property type="match status" value="2"/>
</dbReference>
<evidence type="ECO:0000256" key="6">
    <source>
        <dbReference type="ARBA" id="ARBA00022832"/>
    </source>
</evidence>
<keyword evidence="8" id="KW-0443">Lipid metabolism</keyword>
<evidence type="ECO:0000256" key="4">
    <source>
        <dbReference type="ARBA" id="ARBA00022630"/>
    </source>
</evidence>
<evidence type="ECO:0000256" key="9">
    <source>
        <dbReference type="ARBA" id="ARBA00023140"/>
    </source>
</evidence>
<feature type="domain" description="Acyl-CoA oxidase C-terminal" evidence="10">
    <location>
        <begin position="73"/>
        <end position="254"/>
    </location>
</feature>
<dbReference type="SUPFAM" id="SSF47203">
    <property type="entry name" value="Acyl-CoA dehydrogenase C-terminal domain-like"/>
    <property type="match status" value="2"/>
</dbReference>
<dbReference type="GO" id="GO:0005777">
    <property type="term" value="C:peroxisome"/>
    <property type="evidence" value="ECO:0007669"/>
    <property type="project" value="UniProtKB-SubCell"/>
</dbReference>
<dbReference type="PANTHER" id="PTHR10909:SF392">
    <property type="entry name" value="ACYL-COENZYME A OXIDASE"/>
    <property type="match status" value="1"/>
</dbReference>
<dbReference type="InterPro" id="IPR002655">
    <property type="entry name" value="Acyl-CoA_oxidase_C"/>
</dbReference>
<organism evidence="11 12">
    <name type="scientific">Elysia marginata</name>
    <dbReference type="NCBI Taxonomy" id="1093978"/>
    <lineage>
        <taxon>Eukaryota</taxon>
        <taxon>Metazoa</taxon>
        <taxon>Spiralia</taxon>
        <taxon>Lophotrochozoa</taxon>
        <taxon>Mollusca</taxon>
        <taxon>Gastropoda</taxon>
        <taxon>Heterobranchia</taxon>
        <taxon>Euthyneura</taxon>
        <taxon>Panpulmonata</taxon>
        <taxon>Sacoglossa</taxon>
        <taxon>Placobranchoidea</taxon>
        <taxon>Plakobranchidae</taxon>
        <taxon>Elysia</taxon>
    </lineage>
</organism>
<dbReference type="GO" id="GO:0033540">
    <property type="term" value="P:fatty acid beta-oxidation using acyl-CoA oxidase"/>
    <property type="evidence" value="ECO:0007669"/>
    <property type="project" value="TreeGrafter"/>
</dbReference>
<reference evidence="11 12" key="1">
    <citation type="journal article" date="2021" name="Elife">
        <title>Chloroplast acquisition without the gene transfer in kleptoplastic sea slugs, Plakobranchus ocellatus.</title>
        <authorList>
            <person name="Maeda T."/>
            <person name="Takahashi S."/>
            <person name="Yoshida T."/>
            <person name="Shimamura S."/>
            <person name="Takaki Y."/>
            <person name="Nagai Y."/>
            <person name="Toyoda A."/>
            <person name="Suzuki Y."/>
            <person name="Arimoto A."/>
            <person name="Ishii H."/>
            <person name="Satoh N."/>
            <person name="Nishiyama T."/>
            <person name="Hasebe M."/>
            <person name="Maruyama T."/>
            <person name="Minagawa J."/>
            <person name="Obokata J."/>
            <person name="Shigenobu S."/>
        </authorList>
    </citation>
    <scope>NUCLEOTIDE SEQUENCE [LARGE SCALE GENOMIC DNA]</scope>
</reference>
<proteinExistence type="inferred from homology"/>
<sequence length="260" mass="28434">MLSGVANILTASLTLVTIEGDNTVLYQQTARHLLKQLALAMSGEKLAGSTAFISEDLSSVPQPATAEDCRNVHLLLKVYQKMAKGVLSQAGTLMQADLMNGLPQHEAWNKNQVILVRAAQAYSLMYLVECNIEGVEQLRQSASQELVTVLHRLCCLFALYHLDLNAGLFMQTEAIAPGQLNIVKSVEMELMKEIRPDAVALADAVDIPDAGHKSVLGCYDGNVYERMYAAALGEPMNKTQVHPAYHKHLRGMIKSTTSKL</sequence>
<comment type="subcellular location">
    <subcellularLocation>
        <location evidence="2">Peroxisome</location>
    </subcellularLocation>
</comment>
<dbReference type="FunFam" id="1.20.140.10:FF:000013">
    <property type="entry name" value="Acyl-coenzyme A oxidase"/>
    <property type="match status" value="1"/>
</dbReference>
<dbReference type="Pfam" id="PF01756">
    <property type="entry name" value="ACOX"/>
    <property type="match status" value="1"/>
</dbReference>
<comment type="cofactor">
    <cofactor evidence="1">
        <name>FAD</name>
        <dbReference type="ChEBI" id="CHEBI:57692"/>
    </cofactor>
</comment>
<keyword evidence="6" id="KW-0276">Fatty acid metabolism</keyword>
<evidence type="ECO:0000256" key="1">
    <source>
        <dbReference type="ARBA" id="ARBA00001974"/>
    </source>
</evidence>
<keyword evidence="9" id="KW-0576">Peroxisome</keyword>
<accession>A0AAV4FYX2</accession>
<evidence type="ECO:0000256" key="3">
    <source>
        <dbReference type="ARBA" id="ARBA00006288"/>
    </source>
</evidence>
<keyword evidence="4" id="KW-0285">Flavoprotein</keyword>
<dbReference type="GO" id="GO:0003997">
    <property type="term" value="F:acyl-CoA oxidase activity"/>
    <property type="evidence" value="ECO:0007669"/>
    <property type="project" value="InterPro"/>
</dbReference>